<accession>A0A0N4Z498</accession>
<comment type="similarity">
    <text evidence="2 6">Belongs to the class-II pyridoxal-phosphate-dependent aminotransferase family.</text>
</comment>
<sequence>METTKIDKFYELVLKNKAKSHQKESILLEKEEKNVEDNLDNISTCSDDFTSATSPQNKELAEIPEAPFFTNLMVYFHYFTMISFAVFSAWLRSTKIFNIKYPQELETQKDFPSLDNKFETTFINGVYRMANDVVNRPISSVPGTKLTIKERVTDDYGWSYKFTGTYKDILNFGSYNYLGFSQNDGPCAEAAINEIENGGIGVCSTKHEIGNTILQREVEQQVANFIGVEDAIIFPMGFGTNSMNISSLVNDDCLVLSDQLNHNSIVTGCRMSKATIKVFKHNDPIDLERVIRKTLPYGNPKKGGSKYKKILIIVEGIYSMEGTIVDLPAIVAIKKKYNAYLFLDEAHSIGAMGPNGKGVVDYFGMDASDVDIMMGTLTKSFAAAGGYIGGSKKTIDHIRASSSGAIYGGVYSAPVLAQIQSSLRIIEGSDGSDIGAKKINNLLRNSRYFRAKLKQLGFHVCGSRDSPVIPIMTYYISKVVAFGREALLRDLGAVSVGYPATPLTAARVRFCMCADHTKEQLDSALKIIDKVGTMLGIKYGVVTEEMKNKKIIY</sequence>
<organism evidence="9 10">
    <name type="scientific">Parastrongyloides trichosuri</name>
    <name type="common">Possum-specific nematode worm</name>
    <dbReference type="NCBI Taxonomy" id="131310"/>
    <lineage>
        <taxon>Eukaryota</taxon>
        <taxon>Metazoa</taxon>
        <taxon>Ecdysozoa</taxon>
        <taxon>Nematoda</taxon>
        <taxon>Chromadorea</taxon>
        <taxon>Rhabditida</taxon>
        <taxon>Tylenchina</taxon>
        <taxon>Panagrolaimomorpha</taxon>
        <taxon>Strongyloidoidea</taxon>
        <taxon>Strongyloididae</taxon>
        <taxon>Parastrongyloides</taxon>
    </lineage>
</organism>
<dbReference type="Pfam" id="PF00155">
    <property type="entry name" value="Aminotran_1_2"/>
    <property type="match status" value="1"/>
</dbReference>
<dbReference type="Gene3D" id="3.90.1150.10">
    <property type="entry name" value="Aspartate Aminotransferase, domain 1"/>
    <property type="match status" value="1"/>
</dbReference>
<dbReference type="SUPFAM" id="SSF53383">
    <property type="entry name" value="PLP-dependent transferases"/>
    <property type="match status" value="1"/>
</dbReference>
<evidence type="ECO:0000256" key="3">
    <source>
        <dbReference type="ARBA" id="ARBA00022679"/>
    </source>
</evidence>
<dbReference type="GO" id="GO:0046512">
    <property type="term" value="P:sphingosine biosynthetic process"/>
    <property type="evidence" value="ECO:0007669"/>
    <property type="project" value="TreeGrafter"/>
</dbReference>
<keyword evidence="7" id="KW-0472">Membrane</keyword>
<keyword evidence="9" id="KW-1185">Reference proteome</keyword>
<dbReference type="GO" id="GO:0046513">
    <property type="term" value="P:ceramide biosynthetic process"/>
    <property type="evidence" value="ECO:0007669"/>
    <property type="project" value="TreeGrafter"/>
</dbReference>
<dbReference type="PANTHER" id="PTHR13693">
    <property type="entry name" value="CLASS II AMINOTRANSFERASE/8-AMINO-7-OXONONANOATE SYNTHASE"/>
    <property type="match status" value="1"/>
</dbReference>
<dbReference type="InterPro" id="IPR015424">
    <property type="entry name" value="PyrdxlP-dep_Trfase"/>
</dbReference>
<feature type="domain" description="Aminotransferase class I/classII large" evidence="8">
    <location>
        <begin position="167"/>
        <end position="528"/>
    </location>
</feature>
<reference evidence="10" key="1">
    <citation type="submission" date="2017-02" db="UniProtKB">
        <authorList>
            <consortium name="WormBaseParasite"/>
        </authorList>
    </citation>
    <scope>IDENTIFICATION</scope>
</reference>
<keyword evidence="7" id="KW-1133">Transmembrane helix</keyword>
<evidence type="ECO:0000256" key="5">
    <source>
        <dbReference type="ARBA" id="ARBA00023315"/>
    </source>
</evidence>
<dbReference type="STRING" id="131310.A0A0N4Z498"/>
<name>A0A0N4Z498_PARTI</name>
<keyword evidence="3" id="KW-0808">Transferase</keyword>
<feature type="transmembrane region" description="Helical" evidence="7">
    <location>
        <begin position="72"/>
        <end position="91"/>
    </location>
</feature>
<dbReference type="Gene3D" id="3.40.640.10">
    <property type="entry name" value="Type I PLP-dependent aspartate aminotransferase-like (Major domain)"/>
    <property type="match status" value="1"/>
</dbReference>
<dbReference type="InterPro" id="IPR015421">
    <property type="entry name" value="PyrdxlP-dep_Trfase_major"/>
</dbReference>
<dbReference type="WBParaSite" id="PTRK_0000181800.1">
    <property type="protein sequence ID" value="PTRK_0000181800.1"/>
    <property type="gene ID" value="PTRK_0000181800"/>
</dbReference>
<dbReference type="CDD" id="cd06454">
    <property type="entry name" value="KBL_like"/>
    <property type="match status" value="1"/>
</dbReference>
<dbReference type="InterPro" id="IPR001917">
    <property type="entry name" value="Aminotrans_II_pyridoxalP_BS"/>
</dbReference>
<evidence type="ECO:0000256" key="6">
    <source>
        <dbReference type="RuleBase" id="RU003693"/>
    </source>
</evidence>
<evidence type="ECO:0000256" key="1">
    <source>
        <dbReference type="ARBA" id="ARBA00001933"/>
    </source>
</evidence>
<keyword evidence="4 6" id="KW-0663">Pyridoxal phosphate</keyword>
<evidence type="ECO:0000256" key="2">
    <source>
        <dbReference type="ARBA" id="ARBA00008392"/>
    </source>
</evidence>
<dbReference type="InterPro" id="IPR015422">
    <property type="entry name" value="PyrdxlP-dep_Trfase_small"/>
</dbReference>
<dbReference type="GO" id="GO:0017059">
    <property type="term" value="C:serine palmitoyltransferase complex"/>
    <property type="evidence" value="ECO:0007669"/>
    <property type="project" value="TreeGrafter"/>
</dbReference>
<protein>
    <submittedName>
        <fullName evidence="10">Aminotran_1_2 domain-containing protein</fullName>
    </submittedName>
</protein>
<evidence type="ECO:0000313" key="9">
    <source>
        <dbReference type="Proteomes" id="UP000038045"/>
    </source>
</evidence>
<dbReference type="InterPro" id="IPR004839">
    <property type="entry name" value="Aminotransferase_I/II_large"/>
</dbReference>
<proteinExistence type="inferred from homology"/>
<dbReference type="GO" id="GO:0030170">
    <property type="term" value="F:pyridoxal phosphate binding"/>
    <property type="evidence" value="ECO:0007669"/>
    <property type="project" value="InterPro"/>
</dbReference>
<keyword evidence="7" id="KW-0812">Transmembrane</keyword>
<keyword evidence="5" id="KW-0012">Acyltransferase</keyword>
<dbReference type="InterPro" id="IPR050087">
    <property type="entry name" value="AON_synthase_class-II"/>
</dbReference>
<evidence type="ECO:0000313" key="10">
    <source>
        <dbReference type="WBParaSite" id="PTRK_0000181800.1"/>
    </source>
</evidence>
<evidence type="ECO:0000256" key="7">
    <source>
        <dbReference type="SAM" id="Phobius"/>
    </source>
</evidence>
<dbReference type="PANTHER" id="PTHR13693:SF54">
    <property type="entry name" value="SERINE PALMITOYLTRANSFERASE 3"/>
    <property type="match status" value="1"/>
</dbReference>
<evidence type="ECO:0000256" key="4">
    <source>
        <dbReference type="ARBA" id="ARBA00022898"/>
    </source>
</evidence>
<dbReference type="PROSITE" id="PS00599">
    <property type="entry name" value="AA_TRANSFER_CLASS_2"/>
    <property type="match status" value="1"/>
</dbReference>
<dbReference type="GO" id="GO:0016020">
    <property type="term" value="C:membrane"/>
    <property type="evidence" value="ECO:0007669"/>
    <property type="project" value="GOC"/>
</dbReference>
<evidence type="ECO:0000259" key="8">
    <source>
        <dbReference type="Pfam" id="PF00155"/>
    </source>
</evidence>
<comment type="cofactor">
    <cofactor evidence="1 6">
        <name>pyridoxal 5'-phosphate</name>
        <dbReference type="ChEBI" id="CHEBI:597326"/>
    </cofactor>
</comment>
<dbReference type="AlphaFoldDB" id="A0A0N4Z498"/>
<dbReference type="GO" id="GO:0004758">
    <property type="term" value="F:serine C-palmitoyltransferase activity"/>
    <property type="evidence" value="ECO:0007669"/>
    <property type="project" value="TreeGrafter"/>
</dbReference>
<dbReference type="Proteomes" id="UP000038045">
    <property type="component" value="Unplaced"/>
</dbReference>